<keyword evidence="6" id="KW-1133">Transmembrane helix</keyword>
<evidence type="ECO:0000256" key="1">
    <source>
        <dbReference type="ARBA" id="ARBA00004442"/>
    </source>
</evidence>
<name>A0ABQ2NT06_9FLAO</name>
<dbReference type="InterPro" id="IPR011990">
    <property type="entry name" value="TPR-like_helical_dom_sf"/>
</dbReference>
<keyword evidence="3" id="KW-0732">Signal</keyword>
<reference evidence="10" key="1">
    <citation type="journal article" date="2019" name="Int. J. Syst. Evol. Microbiol.">
        <title>The Global Catalogue of Microorganisms (GCM) 10K type strain sequencing project: providing services to taxonomists for standard genome sequencing and annotation.</title>
        <authorList>
            <consortium name="The Broad Institute Genomics Platform"/>
            <consortium name="The Broad Institute Genome Sequencing Center for Infectious Disease"/>
            <person name="Wu L."/>
            <person name="Ma J."/>
        </authorList>
    </citation>
    <scope>NUCLEOTIDE SEQUENCE [LARGE SCALE GENOMIC DNA]</scope>
    <source>
        <strain evidence="10">CGMCC 1.7656</strain>
    </source>
</reference>
<organism evidence="9 10">
    <name type="scientific">Cloacibacterium rupense</name>
    <dbReference type="NCBI Taxonomy" id="517423"/>
    <lineage>
        <taxon>Bacteria</taxon>
        <taxon>Pseudomonadati</taxon>
        <taxon>Bacteroidota</taxon>
        <taxon>Flavobacteriia</taxon>
        <taxon>Flavobacteriales</taxon>
        <taxon>Weeksellaceae</taxon>
    </lineage>
</organism>
<keyword evidence="4 6" id="KW-0472">Membrane</keyword>
<dbReference type="Proteomes" id="UP000620064">
    <property type="component" value="Unassembled WGS sequence"/>
</dbReference>
<dbReference type="Gene3D" id="1.25.40.390">
    <property type="match status" value="1"/>
</dbReference>
<sequence length="479" mass="55103">MKNRYQNTMKNPKGERTTKQLNPYILRFLLISIILFTQSCEKFLEVNEPTNQITQSTVFKDKKLAFSALSDVYTNLRANSMLKGDLYGLNNLMGCYSDEITSYTNQSLDYRTFYELNVQQNTSVVDALWVNAYKQIYAVNNILEGVSQSKDYLDESTIKQLNGESYFIRALLHFYLVNLYGEIPYIESTNYQVNQQAERMPIDQIYSKLIADLKKAEELLPVIYPTNSRTRANQAAAQLLLSRVYLYQKDWTNAKNYATKVINNSLYLIEQDLSKTFLKDSKSAILQWMPADIGINTLEGQYFIFTTLPPANVALSNTLLNSFESNDQRKQKWIKTLSNSQGTYSHAFKYKLNNKTTASQEYSVVLRVEEAYLTLAESNNELGNTAEALGHLNIIRSKAGLGIFNSTSQSTIRAAIFEERRHEFFTEFGHRFFDLKRSGQLNNTLSSLKPNWKSYMEILPLPERELLANPKLKPQNNGY</sequence>
<gene>
    <name evidence="9" type="ORF">GCM10010992_27490</name>
</gene>
<dbReference type="SUPFAM" id="SSF48452">
    <property type="entry name" value="TPR-like"/>
    <property type="match status" value="1"/>
</dbReference>
<dbReference type="EMBL" id="BMLV01000008">
    <property type="protein sequence ID" value="GGP06666.1"/>
    <property type="molecule type" value="Genomic_DNA"/>
</dbReference>
<evidence type="ECO:0000256" key="4">
    <source>
        <dbReference type="ARBA" id="ARBA00023136"/>
    </source>
</evidence>
<dbReference type="InterPro" id="IPR012944">
    <property type="entry name" value="SusD_RagB_dom"/>
</dbReference>
<keyword evidence="5" id="KW-0998">Cell outer membrane</keyword>
<evidence type="ECO:0000256" key="6">
    <source>
        <dbReference type="SAM" id="Phobius"/>
    </source>
</evidence>
<evidence type="ECO:0000313" key="9">
    <source>
        <dbReference type="EMBL" id="GGP06666.1"/>
    </source>
</evidence>
<evidence type="ECO:0000313" key="10">
    <source>
        <dbReference type="Proteomes" id="UP000620064"/>
    </source>
</evidence>
<comment type="similarity">
    <text evidence="2">Belongs to the SusD family.</text>
</comment>
<accession>A0ABQ2NT06</accession>
<dbReference type="InterPro" id="IPR033985">
    <property type="entry name" value="SusD-like_N"/>
</dbReference>
<evidence type="ECO:0000256" key="3">
    <source>
        <dbReference type="ARBA" id="ARBA00022729"/>
    </source>
</evidence>
<evidence type="ECO:0000259" key="7">
    <source>
        <dbReference type="Pfam" id="PF07980"/>
    </source>
</evidence>
<feature type="domain" description="SusD-like N-terminal" evidence="8">
    <location>
        <begin position="42"/>
        <end position="246"/>
    </location>
</feature>
<keyword evidence="6" id="KW-0812">Transmembrane</keyword>
<dbReference type="RefSeq" id="WP_188618720.1">
    <property type="nucleotide sequence ID" value="NZ_BMLV01000008.1"/>
</dbReference>
<protein>
    <submittedName>
        <fullName evidence="9">Membrane protein</fullName>
    </submittedName>
</protein>
<evidence type="ECO:0000259" key="8">
    <source>
        <dbReference type="Pfam" id="PF14322"/>
    </source>
</evidence>
<evidence type="ECO:0000256" key="5">
    <source>
        <dbReference type="ARBA" id="ARBA00023237"/>
    </source>
</evidence>
<dbReference type="Pfam" id="PF14322">
    <property type="entry name" value="SusD-like_3"/>
    <property type="match status" value="1"/>
</dbReference>
<evidence type="ECO:0000256" key="2">
    <source>
        <dbReference type="ARBA" id="ARBA00006275"/>
    </source>
</evidence>
<keyword evidence="10" id="KW-1185">Reference proteome</keyword>
<proteinExistence type="inferred from homology"/>
<feature type="domain" description="RagB/SusD" evidence="7">
    <location>
        <begin position="345"/>
        <end position="479"/>
    </location>
</feature>
<dbReference type="CDD" id="cd08977">
    <property type="entry name" value="SusD"/>
    <property type="match status" value="1"/>
</dbReference>
<feature type="transmembrane region" description="Helical" evidence="6">
    <location>
        <begin position="21"/>
        <end position="39"/>
    </location>
</feature>
<comment type="caution">
    <text evidence="9">The sequence shown here is derived from an EMBL/GenBank/DDBJ whole genome shotgun (WGS) entry which is preliminary data.</text>
</comment>
<comment type="subcellular location">
    <subcellularLocation>
        <location evidence="1">Cell outer membrane</location>
    </subcellularLocation>
</comment>
<dbReference type="Pfam" id="PF07980">
    <property type="entry name" value="SusD_RagB"/>
    <property type="match status" value="1"/>
</dbReference>